<dbReference type="PROSITE" id="PS50181">
    <property type="entry name" value="FBOX"/>
    <property type="match status" value="1"/>
</dbReference>
<dbReference type="OrthoDB" id="10649810at2759"/>
<comment type="caution">
    <text evidence="3">The sequence shown here is derived from an EMBL/GenBank/DDBJ whole genome shotgun (WGS) entry which is preliminary data.</text>
</comment>
<dbReference type="AlphaFoldDB" id="A0A2G5VRJ4"/>
<dbReference type="PANTHER" id="PTHR21503">
    <property type="entry name" value="F-BOX-CONTAINING HYPOTHETICAL PROTEIN C.ELEGANS"/>
    <property type="match status" value="1"/>
</dbReference>
<dbReference type="Pfam" id="PF07735">
    <property type="entry name" value="FBA_2"/>
    <property type="match status" value="1"/>
</dbReference>
<dbReference type="Proteomes" id="UP000230233">
    <property type="component" value="Chromosome I"/>
</dbReference>
<evidence type="ECO:0000256" key="1">
    <source>
        <dbReference type="SAM" id="MobiDB-lite"/>
    </source>
</evidence>
<proteinExistence type="predicted"/>
<evidence type="ECO:0000259" key="2">
    <source>
        <dbReference type="PROSITE" id="PS50181"/>
    </source>
</evidence>
<name>A0A2G5VRJ4_9PELO</name>
<reference evidence="4" key="1">
    <citation type="submission" date="2017-10" db="EMBL/GenBank/DDBJ databases">
        <title>Rapid genome shrinkage in a self-fertile nematode reveals novel sperm competition proteins.</title>
        <authorList>
            <person name="Yin D."/>
            <person name="Schwarz E.M."/>
            <person name="Thomas C.G."/>
            <person name="Felde R.L."/>
            <person name="Korf I.F."/>
            <person name="Cutter A.D."/>
            <person name="Schartner C.M."/>
            <person name="Ralston E.J."/>
            <person name="Meyer B.J."/>
            <person name="Haag E.S."/>
        </authorList>
    </citation>
    <scope>NUCLEOTIDE SEQUENCE [LARGE SCALE GENOMIC DNA]</scope>
    <source>
        <strain evidence="4">JU1422</strain>
    </source>
</reference>
<keyword evidence="4" id="KW-1185">Reference proteome</keyword>
<feature type="region of interest" description="Disordered" evidence="1">
    <location>
        <begin position="322"/>
        <end position="344"/>
    </location>
</feature>
<dbReference type="InterPro" id="IPR012885">
    <property type="entry name" value="F-box_Sdz-33"/>
</dbReference>
<dbReference type="Pfam" id="PF00646">
    <property type="entry name" value="F-box"/>
    <property type="match status" value="1"/>
</dbReference>
<organism evidence="3 4">
    <name type="scientific">Caenorhabditis nigoni</name>
    <dbReference type="NCBI Taxonomy" id="1611254"/>
    <lineage>
        <taxon>Eukaryota</taxon>
        <taxon>Metazoa</taxon>
        <taxon>Ecdysozoa</taxon>
        <taxon>Nematoda</taxon>
        <taxon>Chromadorea</taxon>
        <taxon>Rhabditida</taxon>
        <taxon>Rhabditina</taxon>
        <taxon>Rhabditomorpha</taxon>
        <taxon>Rhabditoidea</taxon>
        <taxon>Rhabditidae</taxon>
        <taxon>Peloderinae</taxon>
        <taxon>Caenorhabditis</taxon>
    </lineage>
</organism>
<evidence type="ECO:0000313" key="3">
    <source>
        <dbReference type="EMBL" id="PIC54439.1"/>
    </source>
</evidence>
<dbReference type="PANTHER" id="PTHR21503:SF52">
    <property type="entry name" value="F-BOX DOMAIN-CONTAINING PROTEIN"/>
    <property type="match status" value="1"/>
</dbReference>
<dbReference type="InterPro" id="IPR001810">
    <property type="entry name" value="F-box_dom"/>
</dbReference>
<gene>
    <name evidence="3" type="primary">Cnig_chr_I.g3692</name>
    <name evidence="3" type="ORF">B9Z55_003692</name>
</gene>
<accession>A0A2G5VRJ4</accession>
<protein>
    <recommendedName>
        <fullName evidence="2">F-box domain-containing protein</fullName>
    </recommendedName>
</protein>
<dbReference type="EMBL" id="PDUG01000001">
    <property type="protein sequence ID" value="PIC54439.1"/>
    <property type="molecule type" value="Genomic_DNA"/>
</dbReference>
<feature type="domain" description="F-box" evidence="2">
    <location>
        <begin position="2"/>
        <end position="50"/>
    </location>
</feature>
<evidence type="ECO:0000313" key="4">
    <source>
        <dbReference type="Proteomes" id="UP000230233"/>
    </source>
</evidence>
<sequence length="344" mass="40304">MPIALLNFPTDLLGEVFKLCNPFELYFLSKCSKRARSCVKLGGTKHWKIGCCCCSTVSIECEDNMIYDFLQTKEPNYYYDTAFLNNYIEIPEGIGELLAYLLDTFGIRTVKWLKNKGRDLHSFLQIPKILIDRNMEVEELWLDGFGNEDSIVNIMPVINQMNITREFECLVRPRSDFQNHFTRYPKRIEFRYSFWFTIDQLLDCTCAHIELFKSNLNNQDINMFLEKWKRAGTFPNLQYLSIDSKRIDKNSSILDMVLPIKNTENPSKAVTAIFRGNHRTHCISVDNGVKVVKEDGTEGWLKVELNSWRQFQFVVRNPDDVEQEFENEEWDDEEPDDIGSDDEN</sequence>